<dbReference type="Proteomes" id="UP000229757">
    <property type="component" value="Chromosome"/>
</dbReference>
<dbReference type="EMBL" id="CP011797">
    <property type="protein sequence ID" value="ATX75818.1"/>
    <property type="molecule type" value="Genomic_DNA"/>
</dbReference>
<keyword evidence="7" id="KW-0808">Transferase</keyword>
<proteinExistence type="predicted"/>
<keyword evidence="4 6" id="KW-1133">Transmembrane helix</keyword>
<keyword evidence="5 6" id="KW-0472">Membrane</keyword>
<organism evidence="7 8">
    <name type="scientific">Reinekea forsetii</name>
    <dbReference type="NCBI Taxonomy" id="1336806"/>
    <lineage>
        <taxon>Bacteria</taxon>
        <taxon>Pseudomonadati</taxon>
        <taxon>Pseudomonadota</taxon>
        <taxon>Gammaproteobacteria</taxon>
        <taxon>Oceanospirillales</taxon>
        <taxon>Saccharospirillaceae</taxon>
        <taxon>Reinekea</taxon>
    </lineage>
</organism>
<keyword evidence="3 6" id="KW-0812">Transmembrane</keyword>
<evidence type="ECO:0000313" key="8">
    <source>
        <dbReference type="Proteomes" id="UP000229757"/>
    </source>
</evidence>
<evidence type="ECO:0000256" key="5">
    <source>
        <dbReference type="ARBA" id="ARBA00023136"/>
    </source>
</evidence>
<evidence type="ECO:0000313" key="7">
    <source>
        <dbReference type="EMBL" id="ATX75818.1"/>
    </source>
</evidence>
<reference evidence="7 8" key="1">
    <citation type="journal article" date="2017" name="Environ. Microbiol.">
        <title>Genomic and physiological analyses of 'Reinekea forsetii' reveal a versatile opportunistic lifestyle during spring algae blooms.</title>
        <authorList>
            <person name="Avci B."/>
            <person name="Hahnke R.L."/>
            <person name="Chafee M."/>
            <person name="Fischer T."/>
            <person name="Gruber-Vodicka H."/>
            <person name="Tegetmeyer H.E."/>
            <person name="Harder J."/>
            <person name="Fuchs B.M."/>
            <person name="Amann R.I."/>
            <person name="Teeling H."/>
        </authorList>
    </citation>
    <scope>NUCLEOTIDE SEQUENCE [LARGE SCALE GENOMIC DNA]</scope>
    <source>
        <strain evidence="7 8">Hel1_31_D35</strain>
    </source>
</reference>
<keyword evidence="2" id="KW-1003">Cell membrane</keyword>
<dbReference type="Pfam" id="PF01040">
    <property type="entry name" value="UbiA"/>
    <property type="match status" value="1"/>
</dbReference>
<feature type="transmembrane region" description="Helical" evidence="6">
    <location>
        <begin position="145"/>
        <end position="167"/>
    </location>
</feature>
<evidence type="ECO:0000256" key="2">
    <source>
        <dbReference type="ARBA" id="ARBA00022475"/>
    </source>
</evidence>
<dbReference type="RefSeq" id="WP_100256200.1">
    <property type="nucleotide sequence ID" value="NZ_CP011797.1"/>
</dbReference>
<protein>
    <submittedName>
        <fullName evidence="7">UbiA prenyltransferase family protein</fullName>
    </submittedName>
</protein>
<evidence type="ECO:0000256" key="1">
    <source>
        <dbReference type="ARBA" id="ARBA00004141"/>
    </source>
</evidence>
<dbReference type="KEGG" id="rfo:REIFOR_00650"/>
<dbReference type="AlphaFoldDB" id="A0A2K8KLQ3"/>
<dbReference type="OrthoDB" id="9803632at2"/>
<feature type="transmembrane region" description="Helical" evidence="6">
    <location>
        <begin position="20"/>
        <end position="45"/>
    </location>
</feature>
<dbReference type="GO" id="GO:0016765">
    <property type="term" value="F:transferase activity, transferring alkyl or aryl (other than methyl) groups"/>
    <property type="evidence" value="ECO:0007669"/>
    <property type="project" value="InterPro"/>
</dbReference>
<sequence>MSANTYGSPSNTASKGPAKIFSWIELFGVKGYISNLIILLPALFYRGDHSSLNLFIGLVLFCLLTSAISCLNALGDVLSDLGHPKRKNKALPSGSVSEKTAQIAVMVLLLVLCRLSFFLPLSTIPFFILYFVINTFYSIGARNDPGMNGLLVFTGIIIRLFVGIELVDAPNEAVWLIMPVGFLVLTLAVGQRLVKLKGKVAIADK</sequence>
<accession>A0A2K8KLQ3</accession>
<feature type="transmembrane region" description="Helical" evidence="6">
    <location>
        <begin position="173"/>
        <end position="190"/>
    </location>
</feature>
<dbReference type="GO" id="GO:0016020">
    <property type="term" value="C:membrane"/>
    <property type="evidence" value="ECO:0007669"/>
    <property type="project" value="UniProtKB-SubCell"/>
</dbReference>
<dbReference type="InterPro" id="IPR044878">
    <property type="entry name" value="UbiA_sf"/>
</dbReference>
<comment type="subcellular location">
    <subcellularLocation>
        <location evidence="1">Membrane</location>
        <topology evidence="1">Multi-pass membrane protein</topology>
    </subcellularLocation>
</comment>
<gene>
    <name evidence="7" type="ORF">REIFOR_00650</name>
</gene>
<feature type="transmembrane region" description="Helical" evidence="6">
    <location>
        <begin position="103"/>
        <end position="133"/>
    </location>
</feature>
<dbReference type="Gene3D" id="1.10.357.140">
    <property type="entry name" value="UbiA prenyltransferase"/>
    <property type="match status" value="1"/>
</dbReference>
<evidence type="ECO:0000256" key="4">
    <source>
        <dbReference type="ARBA" id="ARBA00022989"/>
    </source>
</evidence>
<evidence type="ECO:0000256" key="3">
    <source>
        <dbReference type="ARBA" id="ARBA00022692"/>
    </source>
</evidence>
<dbReference type="InterPro" id="IPR000537">
    <property type="entry name" value="UbiA_prenyltransferase"/>
</dbReference>
<feature type="transmembrane region" description="Helical" evidence="6">
    <location>
        <begin position="52"/>
        <end position="74"/>
    </location>
</feature>
<keyword evidence="8" id="KW-1185">Reference proteome</keyword>
<evidence type="ECO:0000256" key="6">
    <source>
        <dbReference type="SAM" id="Phobius"/>
    </source>
</evidence>
<name>A0A2K8KLQ3_9GAMM</name>